<comment type="caution">
    <text evidence="1">The sequence shown here is derived from an EMBL/GenBank/DDBJ whole genome shotgun (WGS) entry which is preliminary data.</text>
</comment>
<organism evidence="1 2">
    <name type="scientific">Caerostris darwini</name>
    <dbReference type="NCBI Taxonomy" id="1538125"/>
    <lineage>
        <taxon>Eukaryota</taxon>
        <taxon>Metazoa</taxon>
        <taxon>Ecdysozoa</taxon>
        <taxon>Arthropoda</taxon>
        <taxon>Chelicerata</taxon>
        <taxon>Arachnida</taxon>
        <taxon>Araneae</taxon>
        <taxon>Araneomorphae</taxon>
        <taxon>Entelegynae</taxon>
        <taxon>Araneoidea</taxon>
        <taxon>Araneidae</taxon>
        <taxon>Caerostris</taxon>
    </lineage>
</organism>
<protein>
    <submittedName>
        <fullName evidence="1">Uncharacterized protein</fullName>
    </submittedName>
</protein>
<sequence>MPNHLLFQQSQYRSYCHIRITIRSLCLYPPTVRCNDRHFPKLPLGQSFFPSETRLFFPLLTTNVPLFPSEPLPFGPSLPPNALPLPKRHSTHLKLLQYADLKITPQKVLKRAKAEKM</sequence>
<reference evidence="1 2" key="1">
    <citation type="submission" date="2021-06" db="EMBL/GenBank/DDBJ databases">
        <title>Caerostris darwini draft genome.</title>
        <authorList>
            <person name="Kono N."/>
            <person name="Arakawa K."/>
        </authorList>
    </citation>
    <scope>NUCLEOTIDE SEQUENCE [LARGE SCALE GENOMIC DNA]</scope>
</reference>
<dbReference type="EMBL" id="BPLQ01005998">
    <property type="protein sequence ID" value="GIY19002.1"/>
    <property type="molecule type" value="Genomic_DNA"/>
</dbReference>
<name>A0AAV4RFW7_9ARAC</name>
<evidence type="ECO:0000313" key="1">
    <source>
        <dbReference type="EMBL" id="GIY19002.1"/>
    </source>
</evidence>
<accession>A0AAV4RFW7</accession>
<evidence type="ECO:0000313" key="2">
    <source>
        <dbReference type="Proteomes" id="UP001054837"/>
    </source>
</evidence>
<keyword evidence="2" id="KW-1185">Reference proteome</keyword>
<gene>
    <name evidence="1" type="ORF">CDAR_556801</name>
</gene>
<dbReference type="Proteomes" id="UP001054837">
    <property type="component" value="Unassembled WGS sequence"/>
</dbReference>
<proteinExistence type="predicted"/>
<dbReference type="AlphaFoldDB" id="A0AAV4RFW7"/>